<gene>
    <name evidence="1" type="primary">Dgri\GH17141</name>
    <name evidence="1" type="ORF">Dgri_GH17141</name>
</gene>
<dbReference type="HOGENOM" id="CLU_091105_0_0_1"/>
<dbReference type="STRING" id="7222.B4J0R8"/>
<reference evidence="1 2" key="1">
    <citation type="journal article" date="2007" name="Nature">
        <title>Evolution of genes and genomes on the Drosophila phylogeny.</title>
        <authorList>
            <consortium name="Drosophila 12 Genomes Consortium"/>
            <person name="Clark A.G."/>
            <person name="Eisen M.B."/>
            <person name="Smith D.R."/>
            <person name="Bergman C.M."/>
            <person name="Oliver B."/>
            <person name="Markow T.A."/>
            <person name="Kaufman T.C."/>
            <person name="Kellis M."/>
            <person name="Gelbart W."/>
            <person name="Iyer V.N."/>
            <person name="Pollard D.A."/>
            <person name="Sackton T.B."/>
            <person name="Larracuente A.M."/>
            <person name="Singh N.D."/>
            <person name="Abad J.P."/>
            <person name="Abt D.N."/>
            <person name="Adryan B."/>
            <person name="Aguade M."/>
            <person name="Akashi H."/>
            <person name="Anderson W.W."/>
            <person name="Aquadro C.F."/>
            <person name="Ardell D.H."/>
            <person name="Arguello R."/>
            <person name="Artieri C.G."/>
            <person name="Barbash D.A."/>
            <person name="Barker D."/>
            <person name="Barsanti P."/>
            <person name="Batterham P."/>
            <person name="Batzoglou S."/>
            <person name="Begun D."/>
            <person name="Bhutkar A."/>
            <person name="Blanco E."/>
            <person name="Bosak S.A."/>
            <person name="Bradley R.K."/>
            <person name="Brand A.D."/>
            <person name="Brent M.R."/>
            <person name="Brooks A.N."/>
            <person name="Brown R.H."/>
            <person name="Butlin R.K."/>
            <person name="Caggese C."/>
            <person name="Calvi B.R."/>
            <person name="Bernardo de Carvalho A."/>
            <person name="Caspi A."/>
            <person name="Castrezana S."/>
            <person name="Celniker S.E."/>
            <person name="Chang J.L."/>
            <person name="Chapple C."/>
            <person name="Chatterji S."/>
            <person name="Chinwalla A."/>
            <person name="Civetta A."/>
            <person name="Clifton S.W."/>
            <person name="Comeron J.M."/>
            <person name="Costello J.C."/>
            <person name="Coyne J.A."/>
            <person name="Daub J."/>
            <person name="David R.G."/>
            <person name="Delcher A.L."/>
            <person name="Delehaunty K."/>
            <person name="Do C.B."/>
            <person name="Ebling H."/>
            <person name="Edwards K."/>
            <person name="Eickbush T."/>
            <person name="Evans J.D."/>
            <person name="Filipski A."/>
            <person name="Findeiss S."/>
            <person name="Freyhult E."/>
            <person name="Fulton L."/>
            <person name="Fulton R."/>
            <person name="Garcia A.C."/>
            <person name="Gardiner A."/>
            <person name="Garfield D.A."/>
            <person name="Garvin B.E."/>
            <person name="Gibson G."/>
            <person name="Gilbert D."/>
            <person name="Gnerre S."/>
            <person name="Godfrey J."/>
            <person name="Good R."/>
            <person name="Gotea V."/>
            <person name="Gravely B."/>
            <person name="Greenberg A.J."/>
            <person name="Griffiths-Jones S."/>
            <person name="Gross S."/>
            <person name="Guigo R."/>
            <person name="Gustafson E.A."/>
            <person name="Haerty W."/>
            <person name="Hahn M.W."/>
            <person name="Halligan D.L."/>
            <person name="Halpern A.L."/>
            <person name="Halter G.M."/>
            <person name="Han M.V."/>
            <person name="Heger A."/>
            <person name="Hillier L."/>
            <person name="Hinrichs A.S."/>
            <person name="Holmes I."/>
            <person name="Hoskins R.A."/>
            <person name="Hubisz M.J."/>
            <person name="Hultmark D."/>
            <person name="Huntley M.A."/>
            <person name="Jaffe D.B."/>
            <person name="Jagadeeshan S."/>
            <person name="Jeck W.R."/>
            <person name="Johnson J."/>
            <person name="Jones C.D."/>
            <person name="Jordan W.C."/>
            <person name="Karpen G.H."/>
            <person name="Kataoka E."/>
            <person name="Keightley P.D."/>
            <person name="Kheradpour P."/>
            <person name="Kirkness E.F."/>
            <person name="Koerich L.B."/>
            <person name="Kristiansen K."/>
            <person name="Kudrna D."/>
            <person name="Kulathinal R.J."/>
            <person name="Kumar S."/>
            <person name="Kwok R."/>
            <person name="Lander E."/>
            <person name="Langley C.H."/>
            <person name="Lapoint R."/>
            <person name="Lazzaro B.P."/>
            <person name="Lee S.J."/>
            <person name="Levesque L."/>
            <person name="Li R."/>
            <person name="Lin C.F."/>
            <person name="Lin M.F."/>
            <person name="Lindblad-Toh K."/>
            <person name="Llopart A."/>
            <person name="Long M."/>
            <person name="Low L."/>
            <person name="Lozovsky E."/>
            <person name="Lu J."/>
            <person name="Luo M."/>
            <person name="Machado C.A."/>
            <person name="Makalowski W."/>
            <person name="Marzo M."/>
            <person name="Matsuda M."/>
            <person name="Matzkin L."/>
            <person name="McAllister B."/>
            <person name="McBride C.S."/>
            <person name="McKernan B."/>
            <person name="McKernan K."/>
            <person name="Mendez-Lago M."/>
            <person name="Minx P."/>
            <person name="Mollenhauer M.U."/>
            <person name="Montooth K."/>
            <person name="Mount S.M."/>
            <person name="Mu X."/>
            <person name="Myers E."/>
            <person name="Negre B."/>
            <person name="Newfeld S."/>
            <person name="Nielsen R."/>
            <person name="Noor M.A."/>
            <person name="O'Grady P."/>
            <person name="Pachter L."/>
            <person name="Papaceit M."/>
            <person name="Parisi M.J."/>
            <person name="Parisi M."/>
            <person name="Parts L."/>
            <person name="Pedersen J.S."/>
            <person name="Pesole G."/>
            <person name="Phillippy A.M."/>
            <person name="Ponting C.P."/>
            <person name="Pop M."/>
            <person name="Porcelli D."/>
            <person name="Powell J.R."/>
            <person name="Prohaska S."/>
            <person name="Pruitt K."/>
            <person name="Puig M."/>
            <person name="Quesneville H."/>
            <person name="Ram K.R."/>
            <person name="Rand D."/>
            <person name="Rasmussen M.D."/>
            <person name="Reed L.K."/>
            <person name="Reenan R."/>
            <person name="Reily A."/>
            <person name="Remington K.A."/>
            <person name="Rieger T.T."/>
            <person name="Ritchie M.G."/>
            <person name="Robin C."/>
            <person name="Rogers Y.H."/>
            <person name="Rohde C."/>
            <person name="Rozas J."/>
            <person name="Rubenfield M.J."/>
            <person name="Ruiz A."/>
            <person name="Russo S."/>
            <person name="Salzberg S.L."/>
            <person name="Sanchez-Gracia A."/>
            <person name="Saranga D.J."/>
            <person name="Sato H."/>
            <person name="Schaeffer S.W."/>
            <person name="Schatz M.C."/>
            <person name="Schlenke T."/>
            <person name="Schwartz R."/>
            <person name="Segarra C."/>
            <person name="Singh R.S."/>
            <person name="Sirot L."/>
            <person name="Sirota M."/>
            <person name="Sisneros N.B."/>
            <person name="Smith C.D."/>
            <person name="Smith T.F."/>
            <person name="Spieth J."/>
            <person name="Stage D.E."/>
            <person name="Stark A."/>
            <person name="Stephan W."/>
            <person name="Strausberg R.L."/>
            <person name="Strempel S."/>
            <person name="Sturgill D."/>
            <person name="Sutton G."/>
            <person name="Sutton G.G."/>
            <person name="Tao W."/>
            <person name="Teichmann S."/>
            <person name="Tobari Y.N."/>
            <person name="Tomimura Y."/>
            <person name="Tsolas J.M."/>
            <person name="Valente V.L."/>
            <person name="Venter E."/>
            <person name="Venter J.C."/>
            <person name="Vicario S."/>
            <person name="Vieira F.G."/>
            <person name="Vilella A.J."/>
            <person name="Villasante A."/>
            <person name="Walenz B."/>
            <person name="Wang J."/>
            <person name="Wasserman M."/>
            <person name="Watts T."/>
            <person name="Wilson D."/>
            <person name="Wilson R.K."/>
            <person name="Wing R.A."/>
            <person name="Wolfner M.F."/>
            <person name="Wong A."/>
            <person name="Wong G.K."/>
            <person name="Wu C.I."/>
            <person name="Wu G."/>
            <person name="Yamamoto D."/>
            <person name="Yang H.P."/>
            <person name="Yang S.P."/>
            <person name="Yorke J.A."/>
            <person name="Yoshida K."/>
            <person name="Zdobnov E."/>
            <person name="Zhang P."/>
            <person name="Zhang Y."/>
            <person name="Zimin A.V."/>
            <person name="Baldwin J."/>
            <person name="Abdouelleil A."/>
            <person name="Abdulkadir J."/>
            <person name="Abebe A."/>
            <person name="Abera B."/>
            <person name="Abreu J."/>
            <person name="Acer S.C."/>
            <person name="Aftuck L."/>
            <person name="Alexander A."/>
            <person name="An P."/>
            <person name="Anderson E."/>
            <person name="Anderson S."/>
            <person name="Arachi H."/>
            <person name="Azer M."/>
            <person name="Bachantsang P."/>
            <person name="Barry A."/>
            <person name="Bayul T."/>
            <person name="Berlin A."/>
            <person name="Bessette D."/>
            <person name="Bloom T."/>
            <person name="Blye J."/>
            <person name="Boguslavskiy L."/>
            <person name="Bonnet C."/>
            <person name="Boukhgalter B."/>
            <person name="Bourzgui I."/>
            <person name="Brown A."/>
            <person name="Cahill P."/>
            <person name="Channer S."/>
            <person name="Cheshatsang Y."/>
            <person name="Chuda L."/>
            <person name="Citroen M."/>
            <person name="Collymore A."/>
            <person name="Cooke P."/>
            <person name="Costello M."/>
            <person name="D'Aco K."/>
            <person name="Daza R."/>
            <person name="De Haan G."/>
            <person name="DeGray S."/>
            <person name="DeMaso C."/>
            <person name="Dhargay N."/>
            <person name="Dooley K."/>
            <person name="Dooley E."/>
            <person name="Doricent M."/>
            <person name="Dorje P."/>
            <person name="Dorjee K."/>
            <person name="Dupes A."/>
            <person name="Elong R."/>
            <person name="Falk J."/>
            <person name="Farina A."/>
            <person name="Faro S."/>
            <person name="Ferguson D."/>
            <person name="Fisher S."/>
            <person name="Foley C.D."/>
            <person name="Franke A."/>
            <person name="Friedrich D."/>
            <person name="Gadbois L."/>
            <person name="Gearin G."/>
            <person name="Gearin C.R."/>
            <person name="Giannoukos G."/>
            <person name="Goode T."/>
            <person name="Graham J."/>
            <person name="Grandbois E."/>
            <person name="Grewal S."/>
            <person name="Gyaltsen K."/>
            <person name="Hafez N."/>
            <person name="Hagos B."/>
            <person name="Hall J."/>
            <person name="Henson C."/>
            <person name="Hollinger A."/>
            <person name="Honan T."/>
            <person name="Huard M.D."/>
            <person name="Hughes L."/>
            <person name="Hurhula B."/>
            <person name="Husby M.E."/>
            <person name="Kamat A."/>
            <person name="Kanga B."/>
            <person name="Kashin S."/>
            <person name="Khazanovich D."/>
            <person name="Kisner P."/>
            <person name="Lance K."/>
            <person name="Lara M."/>
            <person name="Lee W."/>
            <person name="Lennon N."/>
            <person name="Letendre F."/>
            <person name="LeVine R."/>
            <person name="Lipovsky A."/>
            <person name="Liu X."/>
            <person name="Liu J."/>
            <person name="Liu S."/>
            <person name="Lokyitsang T."/>
            <person name="Lokyitsang Y."/>
            <person name="Lubonja R."/>
            <person name="Lui A."/>
            <person name="MacDonald P."/>
            <person name="Magnisalis V."/>
            <person name="Maru K."/>
            <person name="Matthews C."/>
            <person name="McCusker W."/>
            <person name="McDonough S."/>
            <person name="Mehta T."/>
            <person name="Meldrim J."/>
            <person name="Meneus L."/>
            <person name="Mihai O."/>
            <person name="Mihalev A."/>
            <person name="Mihova T."/>
            <person name="Mittelman R."/>
            <person name="Mlenga V."/>
            <person name="Montmayeur A."/>
            <person name="Mulrain L."/>
            <person name="Navidi A."/>
            <person name="Naylor J."/>
            <person name="Negash T."/>
            <person name="Nguyen T."/>
            <person name="Nguyen N."/>
            <person name="Nicol R."/>
            <person name="Norbu C."/>
            <person name="Norbu N."/>
            <person name="Novod N."/>
            <person name="O'Neill B."/>
            <person name="Osman S."/>
            <person name="Markiewicz E."/>
            <person name="Oyono O.L."/>
            <person name="Patti C."/>
            <person name="Phunkhang P."/>
            <person name="Pierre F."/>
            <person name="Priest M."/>
            <person name="Raghuraman S."/>
            <person name="Rege F."/>
            <person name="Reyes R."/>
            <person name="Rise C."/>
            <person name="Rogov P."/>
            <person name="Ross K."/>
            <person name="Ryan E."/>
            <person name="Settipalli S."/>
            <person name="Shea T."/>
            <person name="Sherpa N."/>
            <person name="Shi L."/>
            <person name="Shih D."/>
            <person name="Sparrow T."/>
            <person name="Spaulding J."/>
            <person name="Stalker J."/>
            <person name="Stange-Thomann N."/>
            <person name="Stavropoulos S."/>
            <person name="Stone C."/>
            <person name="Strader C."/>
            <person name="Tesfaye S."/>
            <person name="Thomson T."/>
            <person name="Thoulutsang Y."/>
            <person name="Thoulutsang D."/>
            <person name="Topham K."/>
            <person name="Topping I."/>
            <person name="Tsamla T."/>
            <person name="Vassiliev H."/>
            <person name="Vo A."/>
            <person name="Wangchuk T."/>
            <person name="Wangdi T."/>
            <person name="Weiand M."/>
            <person name="Wilkinson J."/>
            <person name="Wilson A."/>
            <person name="Yadav S."/>
            <person name="Young G."/>
            <person name="Yu Q."/>
            <person name="Zembek L."/>
            <person name="Zhong D."/>
            <person name="Zimmer A."/>
            <person name="Zwirko Z."/>
            <person name="Jaffe D.B."/>
            <person name="Alvarez P."/>
            <person name="Brockman W."/>
            <person name="Butler J."/>
            <person name="Chin C."/>
            <person name="Gnerre S."/>
            <person name="Grabherr M."/>
            <person name="Kleber M."/>
            <person name="Mauceli E."/>
            <person name="MacCallum I."/>
        </authorList>
    </citation>
    <scope>NUCLEOTIDE SEQUENCE [LARGE SCALE GENOMIC DNA]</scope>
    <source>
        <strain evidence="2">Tucson 15287-2541.00</strain>
    </source>
</reference>
<organism evidence="2">
    <name type="scientific">Drosophila grimshawi</name>
    <name type="common">Hawaiian fruit fly</name>
    <name type="synonym">Idiomyia grimshawi</name>
    <dbReference type="NCBI Taxonomy" id="7222"/>
    <lineage>
        <taxon>Eukaryota</taxon>
        <taxon>Metazoa</taxon>
        <taxon>Ecdysozoa</taxon>
        <taxon>Arthropoda</taxon>
        <taxon>Hexapoda</taxon>
        <taxon>Insecta</taxon>
        <taxon>Pterygota</taxon>
        <taxon>Neoptera</taxon>
        <taxon>Endopterygota</taxon>
        <taxon>Diptera</taxon>
        <taxon>Brachycera</taxon>
        <taxon>Muscomorpha</taxon>
        <taxon>Ephydroidea</taxon>
        <taxon>Drosophilidae</taxon>
        <taxon>Drosophila</taxon>
        <taxon>Hawaiian Drosophila</taxon>
    </lineage>
</organism>
<dbReference type="OMA" id="CIGPNNM"/>
<accession>B4J0R8</accession>
<keyword evidence="2" id="KW-1185">Reference proteome</keyword>
<dbReference type="KEGG" id="dgr:6558713"/>
<protein>
    <submittedName>
        <fullName evidence="1">GH17141</fullName>
    </submittedName>
</protein>
<dbReference type="PANTHER" id="PTHR41153">
    <property type="entry name" value="RE41427P"/>
    <property type="match status" value="1"/>
</dbReference>
<dbReference type="Proteomes" id="UP000001070">
    <property type="component" value="Unassembled WGS sequence"/>
</dbReference>
<dbReference type="eggNOG" id="ENOG502RY1B">
    <property type="taxonomic scope" value="Eukaryota"/>
</dbReference>
<dbReference type="PhylomeDB" id="B4J0R8"/>
<dbReference type="InParanoid" id="B4J0R8"/>
<dbReference type="InterPro" id="IPR029034">
    <property type="entry name" value="Cystine-knot_cytokine"/>
</dbReference>
<sequence length="257" mass="27571">MEYRCLSRSSVKQLTALCVISIALRCANAALWPSFSSSSSSSSADDAPPPSKCVGARGLKYLSGDALTDSLDCLGPNNAPYPSAAVARTFSNWNGNSRRGRQSKLPSTLDPAITTSALLRAYDEVNNEAIGSNRYGRSLKNATPAQQCKSDTPARLCKTRYNTTAPMYGVSLTSGQPVTIVQKFPDLLQQVVFEVCESSECDVVRGECTQTYVPYLFLVIPLGPVTLTGQDYVLVESGCVCKPKYSTGAAQEPNMIP</sequence>
<dbReference type="FunCoup" id="B4J0R8">
    <property type="interactions" value="1"/>
</dbReference>
<dbReference type="SUPFAM" id="SSF57501">
    <property type="entry name" value="Cystine-knot cytokines"/>
    <property type="match status" value="1"/>
</dbReference>
<dbReference type="OrthoDB" id="10055432at2759"/>
<name>B4J0R8_DROGR</name>
<proteinExistence type="predicted"/>
<dbReference type="PANTHER" id="PTHR41153:SF2">
    <property type="entry name" value="RE41427P"/>
    <property type="match status" value="1"/>
</dbReference>
<dbReference type="Gene3D" id="2.10.90.10">
    <property type="entry name" value="Cystine-knot cytokines"/>
    <property type="match status" value="1"/>
</dbReference>
<evidence type="ECO:0000313" key="2">
    <source>
        <dbReference type="Proteomes" id="UP000001070"/>
    </source>
</evidence>
<evidence type="ECO:0000313" key="1">
    <source>
        <dbReference type="EMBL" id="EDV97923.1"/>
    </source>
</evidence>
<dbReference type="AlphaFoldDB" id="B4J0R8"/>
<dbReference type="EMBL" id="CH916366">
    <property type="protein sequence ID" value="EDV97923.1"/>
    <property type="molecule type" value="Genomic_DNA"/>
</dbReference>